<protein>
    <submittedName>
        <fullName evidence="2">Uncharacterized protein</fullName>
    </submittedName>
</protein>
<sequence>MKRGIDYLNVDVGTARPSHSDVDAALLTACSMGHVVPKPRMPWESTPLMRHVMKRESMPWLKTMKIHRALPTAALSHVIEPVFAIDKKIAIRESCAMQVGRKRDPERDNVLLKWVEALLLLPDRSRVGKQLMVVEVASENCGRHLHIVADSLQGKATRTLALRVSSLVLYIKWHKSVDPDGSFLPFDEDVVYNYMCHLRDSSCSASRGTTFISTMSFCRDILGMEGAGDCVSSARISGAALSMFLMKRPLKQAPPLVPYMLAVLEVASFFDSNAYVRCLAGFCLCCIYGRMRVSDMNRIANMEVRGEFAELCLLRVKTARTKEKQTTFLPSVIPCRGVLGINWFAAFLFNRKFLGLEDFPSPHSVAQVDNFVVLPSESSLPLDNYVKVATSEVTNGLRTILGRVCAFEVVRNFTSHSLKTTLLTYLGIMGCDYTYTELLGYHLTQHRSAINYQRNALSAPLRYMCDMLDKVREGVFVPLAPRDEVFPEEHRDIILQIRDALGLDLESLIEMFLGHAVYEVEKENCRPEVKHLWKVLQDDVGVSQSNEPMEHHGTVEPRAKESASSTVHVHDVSSSSDEIEASPTDEETDSCSSSAESAFAEVARNNGGARLQSKFAISEILYRHARTKMVHMANAENSAKTACGRMVGSTYNRYYGDAVPMWQMLPAAGTAAEEKRMSDTMLDSCADFFDRAVKLGVTDPEIQNLKTLGYDTFGKLAFATNFTPGQADESSLVQLAKDITGVDPPPLNRLPVVRRLFFESYTLAAADMQQRLERKDDSVPRKLATAERAARYHDQVRRLAGIDMSGELEPSNALIDLVYHMTEEDQLRYVRWEECTKRDQELMWIKSDPDWKQDSSGLIRETKVQAELQAETDTDLKLRLALQRRSLAFDQARLCDYNTFERWTQVMMEAYTTKPPDGYLKVSVEQLHRADLQLFKQMMKDTRSGIKPLGGNKPVEETLKRAINAADVRLCLQPLQGSSKRKAETREDEPKKGKGSNDISVLKKTIENLQGQVKNLHNASTSSPPSKGKKGKGKGRGNMIKLPPQLIGMSPTTAQGTQSGWKFNTADEAEYPALLCERVAAIIASVAKKHSVVFIPRELTQPQHHLEPKRRAAEAGRQPRGNLLPQIISEFKQKLTLAVPASYARGAPRLLTAQEQSALQLPFTSKILSIKKGETTTSVNAEDTCLAEIGIYRTPDEFQQVAADLQHPFDGASTVPDDLKRALFWLLTQGVHVVQQERVKLFEHYKMAADNLAEDEAALHSLIDADREALIRDKKILLFQLMCRDAGVDDEGLGDLIASGVKLTGQGEYSRQFEEELKPPAISNVDLMRSSKWTRRKILGRSNLHVPDNVREQVWQGALDEAQKGWLTGPLTELELRGQLGPMFVVSRRFGLTKYGQ</sequence>
<reference evidence="3" key="2">
    <citation type="submission" date="2024-04" db="EMBL/GenBank/DDBJ databases">
        <authorList>
            <person name="Chen Y."/>
            <person name="Shah S."/>
            <person name="Dougan E. K."/>
            <person name="Thang M."/>
            <person name="Chan C."/>
        </authorList>
    </citation>
    <scope>NUCLEOTIDE SEQUENCE [LARGE SCALE GENOMIC DNA]</scope>
</reference>
<feature type="region of interest" description="Disordered" evidence="1">
    <location>
        <begin position="974"/>
        <end position="1001"/>
    </location>
</feature>
<keyword evidence="4" id="KW-1185">Reference proteome</keyword>
<feature type="compositionally biased region" description="Low complexity" evidence="1">
    <location>
        <begin position="562"/>
        <end position="576"/>
    </location>
</feature>
<feature type="compositionally biased region" description="Basic and acidic residues" evidence="1">
    <location>
        <begin position="981"/>
        <end position="992"/>
    </location>
</feature>
<evidence type="ECO:0000256" key="1">
    <source>
        <dbReference type="SAM" id="MobiDB-lite"/>
    </source>
</evidence>
<accession>A0A9P1DMI7</accession>
<feature type="compositionally biased region" description="Polar residues" evidence="1">
    <location>
        <begin position="1014"/>
        <end position="1025"/>
    </location>
</feature>
<reference evidence="2" key="1">
    <citation type="submission" date="2022-10" db="EMBL/GenBank/DDBJ databases">
        <authorList>
            <person name="Chen Y."/>
            <person name="Dougan E. K."/>
            <person name="Chan C."/>
            <person name="Rhodes N."/>
            <person name="Thang M."/>
        </authorList>
    </citation>
    <scope>NUCLEOTIDE SEQUENCE</scope>
</reference>
<gene>
    <name evidence="2" type="ORF">C1SCF055_LOCUS36771</name>
</gene>
<dbReference type="EMBL" id="CAMXCT020005182">
    <property type="protein sequence ID" value="CAL1165004.1"/>
    <property type="molecule type" value="Genomic_DNA"/>
</dbReference>
<evidence type="ECO:0000313" key="4">
    <source>
        <dbReference type="Proteomes" id="UP001152797"/>
    </source>
</evidence>
<evidence type="ECO:0000313" key="2">
    <source>
        <dbReference type="EMBL" id="CAI4011629.1"/>
    </source>
</evidence>
<dbReference type="EMBL" id="CAMXCT010005182">
    <property type="protein sequence ID" value="CAI4011629.1"/>
    <property type="molecule type" value="Genomic_DNA"/>
</dbReference>
<feature type="region of interest" description="Disordered" evidence="1">
    <location>
        <begin position="1014"/>
        <end position="1037"/>
    </location>
</feature>
<comment type="caution">
    <text evidence="2">The sequence shown here is derived from an EMBL/GenBank/DDBJ whole genome shotgun (WGS) entry which is preliminary data.</text>
</comment>
<feature type="region of interest" description="Disordered" evidence="1">
    <location>
        <begin position="543"/>
        <end position="596"/>
    </location>
</feature>
<proteinExistence type="predicted"/>
<name>A0A9P1DMI7_9DINO</name>
<dbReference type="Proteomes" id="UP001152797">
    <property type="component" value="Unassembled WGS sequence"/>
</dbReference>
<evidence type="ECO:0000313" key="3">
    <source>
        <dbReference type="EMBL" id="CAL1165004.1"/>
    </source>
</evidence>
<dbReference type="EMBL" id="CAMXCT030005182">
    <property type="protein sequence ID" value="CAL4798941.1"/>
    <property type="molecule type" value="Genomic_DNA"/>
</dbReference>
<dbReference type="OrthoDB" id="410385at2759"/>
<feature type="compositionally biased region" description="Acidic residues" evidence="1">
    <location>
        <begin position="577"/>
        <end position="589"/>
    </location>
</feature>
<organism evidence="2">
    <name type="scientific">Cladocopium goreaui</name>
    <dbReference type="NCBI Taxonomy" id="2562237"/>
    <lineage>
        <taxon>Eukaryota</taxon>
        <taxon>Sar</taxon>
        <taxon>Alveolata</taxon>
        <taxon>Dinophyceae</taxon>
        <taxon>Suessiales</taxon>
        <taxon>Symbiodiniaceae</taxon>
        <taxon>Cladocopium</taxon>
    </lineage>
</organism>
<feature type="compositionally biased region" description="Basic and acidic residues" evidence="1">
    <location>
        <begin position="548"/>
        <end position="561"/>
    </location>
</feature>